<keyword evidence="6" id="KW-1185">Reference proteome</keyword>
<dbReference type="OrthoDB" id="440745at2759"/>
<dbReference type="EMBL" id="JACMRX010000002">
    <property type="protein sequence ID" value="KAF7995467.1"/>
    <property type="molecule type" value="Genomic_DNA"/>
</dbReference>
<evidence type="ECO:0000256" key="4">
    <source>
        <dbReference type="SAM" id="Coils"/>
    </source>
</evidence>
<dbReference type="PANTHER" id="PTHR19960">
    <property type="entry name" value="TEKTIN"/>
    <property type="match status" value="1"/>
</dbReference>
<dbReference type="GO" id="GO:0060271">
    <property type="term" value="P:cilium assembly"/>
    <property type="evidence" value="ECO:0007669"/>
    <property type="project" value="UniProtKB-UniRule"/>
</dbReference>
<comment type="subcellular location">
    <subcellularLocation>
        <location evidence="3">Cytoplasm</location>
        <location evidence="3">Cytoskeleton</location>
        <location evidence="3">Cilium axoneme</location>
    </subcellularLocation>
</comment>
<reference evidence="5 6" key="1">
    <citation type="submission" date="2020-08" db="EMBL/GenBank/DDBJ databases">
        <title>Aphidius gifuensis genome sequencing and assembly.</title>
        <authorList>
            <person name="Du Z."/>
        </authorList>
    </citation>
    <scope>NUCLEOTIDE SEQUENCE [LARGE SCALE GENOMIC DNA]</scope>
    <source>
        <strain evidence="5">YNYX2018</strain>
        <tissue evidence="5">Adults</tissue>
    </source>
</reference>
<evidence type="ECO:0000313" key="6">
    <source>
        <dbReference type="Proteomes" id="UP000639338"/>
    </source>
</evidence>
<evidence type="ECO:0000256" key="1">
    <source>
        <dbReference type="ARBA" id="ARBA00007209"/>
    </source>
</evidence>
<dbReference type="Pfam" id="PF03148">
    <property type="entry name" value="Tektin"/>
    <property type="match status" value="1"/>
</dbReference>
<evidence type="ECO:0000256" key="3">
    <source>
        <dbReference type="RuleBase" id="RU367040"/>
    </source>
</evidence>
<dbReference type="InterPro" id="IPR000435">
    <property type="entry name" value="Tektins"/>
</dbReference>
<dbReference type="GO" id="GO:0005930">
    <property type="term" value="C:axoneme"/>
    <property type="evidence" value="ECO:0007669"/>
    <property type="project" value="UniProtKB-SubCell"/>
</dbReference>
<accession>A0A834Y230</accession>
<dbReference type="AlphaFoldDB" id="A0A834Y230"/>
<dbReference type="PANTHER" id="PTHR19960:SF7">
    <property type="entry name" value="TEKTIN"/>
    <property type="match status" value="1"/>
</dbReference>
<name>A0A834Y230_APHGI</name>
<dbReference type="PRINTS" id="PR00511">
    <property type="entry name" value="TEKTIN"/>
</dbReference>
<dbReference type="Proteomes" id="UP000639338">
    <property type="component" value="Unassembled WGS sequence"/>
</dbReference>
<keyword evidence="4" id="KW-0175">Coiled coil</keyword>
<keyword evidence="2" id="KW-0963">Cytoplasm</keyword>
<keyword evidence="3" id="KW-0966">Cell projection</keyword>
<protein>
    <recommendedName>
        <fullName evidence="3">Tektin</fullName>
    </recommendedName>
</protein>
<dbReference type="InterPro" id="IPR048256">
    <property type="entry name" value="Tektin-like"/>
</dbReference>
<dbReference type="GO" id="GO:0005634">
    <property type="term" value="C:nucleus"/>
    <property type="evidence" value="ECO:0007669"/>
    <property type="project" value="TreeGrafter"/>
</dbReference>
<evidence type="ECO:0000313" key="5">
    <source>
        <dbReference type="EMBL" id="KAF7995467.1"/>
    </source>
</evidence>
<evidence type="ECO:0000256" key="2">
    <source>
        <dbReference type="ARBA" id="ARBA00022490"/>
    </source>
</evidence>
<keyword evidence="3" id="KW-0969">Cilium</keyword>
<sequence>MSKSVAIYEKPTSHLGLPDWYAKQWELKNLTKKNIDGSFDLRNSSVTLRNETKIQTDWDLRINNSRLDDRIKELKNWHDLFGKLLNKLIKEKTYLQDDKNETEKQLENIELPLQIISQCISMRDCRRSSELTYDEPDTELKKELIVVESAKKLLTEKIHDAWKKLNRLEEVKFELNLDFENKQNAIEIDYESFNLDKNSAGISYKPNSMRIPKNSKTYSTWNENCKKIKDLAENELQDAYSFREAMNVSRKRTKIEIEAQQDATDYSLRKRIYTTQQSRNEMDWQKRKLINEMDILMKEINKLEESLRDKSYYIKCAETRLENRTYRPGFELCRDETEFGLTDEILQLRKTKQDLMEKINSLKTTYNGLESLLIKIQGNLDDKQHSMMTDIKCLDIRATLKRGDRSKLQNETDRNIVLTQLEKEIPLLDY</sequence>
<feature type="coiled-coil region" evidence="4">
    <location>
        <begin position="345"/>
        <end position="372"/>
    </location>
</feature>
<dbReference type="GO" id="GO:0015630">
    <property type="term" value="C:microtubule cytoskeleton"/>
    <property type="evidence" value="ECO:0007669"/>
    <property type="project" value="UniProtKB-UniRule"/>
</dbReference>
<gene>
    <name evidence="5" type="ORF">HCN44_006574</name>
</gene>
<organism evidence="5 6">
    <name type="scientific">Aphidius gifuensis</name>
    <name type="common">Parasitoid wasp</name>
    <dbReference type="NCBI Taxonomy" id="684658"/>
    <lineage>
        <taxon>Eukaryota</taxon>
        <taxon>Metazoa</taxon>
        <taxon>Ecdysozoa</taxon>
        <taxon>Arthropoda</taxon>
        <taxon>Hexapoda</taxon>
        <taxon>Insecta</taxon>
        <taxon>Pterygota</taxon>
        <taxon>Neoptera</taxon>
        <taxon>Endopterygota</taxon>
        <taxon>Hymenoptera</taxon>
        <taxon>Apocrita</taxon>
        <taxon>Ichneumonoidea</taxon>
        <taxon>Braconidae</taxon>
        <taxon>Aphidiinae</taxon>
        <taxon>Aphidius</taxon>
    </lineage>
</organism>
<dbReference type="GO" id="GO:0060294">
    <property type="term" value="P:cilium movement involved in cell motility"/>
    <property type="evidence" value="ECO:0007669"/>
    <property type="project" value="UniProtKB-UniRule"/>
</dbReference>
<comment type="caution">
    <text evidence="5">The sequence shown here is derived from an EMBL/GenBank/DDBJ whole genome shotgun (WGS) entry which is preliminary data.</text>
</comment>
<comment type="similarity">
    <text evidence="1 3">Belongs to the tektin family.</text>
</comment>
<keyword evidence="3" id="KW-0282">Flagellum</keyword>
<proteinExistence type="inferred from homology"/>